<dbReference type="PANTHER" id="PTHR42980:SF1">
    <property type="entry name" value="2-OXOISOVALERATE DEHYDROGENASE SUBUNIT BETA, MITOCHONDRIAL"/>
    <property type="match status" value="1"/>
</dbReference>
<reference evidence="6 7" key="1">
    <citation type="journal article" date="2014" name="Genome Announc.">
        <title>Draft genome sequence of Sclerotinia borealis, a psychrophilic plant pathogenic fungus.</title>
        <authorList>
            <person name="Mardanov A.V."/>
            <person name="Beletsky A.V."/>
            <person name="Kadnikov V.V."/>
            <person name="Ignatov A.N."/>
            <person name="Ravin N.V."/>
        </authorList>
    </citation>
    <scope>NUCLEOTIDE SEQUENCE [LARGE SCALE GENOMIC DNA]</scope>
    <source>
        <strain evidence="7">F-4157</strain>
    </source>
</reference>
<dbReference type="InterPro" id="IPR009014">
    <property type="entry name" value="Transketo_C/PFOR_II"/>
</dbReference>
<dbReference type="HOGENOM" id="CLU_012907_1_0_1"/>
<dbReference type="SUPFAM" id="SSF52518">
    <property type="entry name" value="Thiamin diphosphate-binding fold (THDP-binding)"/>
    <property type="match status" value="1"/>
</dbReference>
<protein>
    <recommendedName>
        <fullName evidence="2">3-methyl-2-oxobutanoate dehydrogenase (2-methylpropanoyl-transferring)</fullName>
        <ecNumber evidence="2">1.2.4.4</ecNumber>
    </recommendedName>
</protein>
<keyword evidence="3" id="KW-0560">Oxidoreductase</keyword>
<dbReference type="CDD" id="cd07036">
    <property type="entry name" value="TPP_PYR_E1-PDHc-beta_like"/>
    <property type="match status" value="1"/>
</dbReference>
<evidence type="ECO:0000313" key="7">
    <source>
        <dbReference type="Proteomes" id="UP000019487"/>
    </source>
</evidence>
<evidence type="ECO:0000256" key="3">
    <source>
        <dbReference type="ARBA" id="ARBA00023002"/>
    </source>
</evidence>
<dbReference type="InterPro" id="IPR005475">
    <property type="entry name" value="Transketolase-like_Pyr-bd"/>
</dbReference>
<dbReference type="AlphaFoldDB" id="W9C9Q5"/>
<dbReference type="Pfam" id="PF02779">
    <property type="entry name" value="Transket_pyr"/>
    <property type="match status" value="1"/>
</dbReference>
<keyword evidence="7" id="KW-1185">Reference proteome</keyword>
<evidence type="ECO:0000256" key="4">
    <source>
        <dbReference type="ARBA" id="ARBA00051764"/>
    </source>
</evidence>
<evidence type="ECO:0000256" key="2">
    <source>
        <dbReference type="ARBA" id="ARBA00012277"/>
    </source>
</evidence>
<dbReference type="Gene3D" id="3.40.50.920">
    <property type="match status" value="1"/>
</dbReference>
<dbReference type="Gene3D" id="3.40.50.970">
    <property type="match status" value="1"/>
</dbReference>
<dbReference type="SMART" id="SM00861">
    <property type="entry name" value="Transket_pyr"/>
    <property type="match status" value="1"/>
</dbReference>
<dbReference type="OrthoDB" id="878at2759"/>
<evidence type="ECO:0000259" key="5">
    <source>
        <dbReference type="SMART" id="SM00861"/>
    </source>
</evidence>
<comment type="cofactor">
    <cofactor evidence="1">
        <name>thiamine diphosphate</name>
        <dbReference type="ChEBI" id="CHEBI:58937"/>
    </cofactor>
</comment>
<dbReference type="InterPro" id="IPR029061">
    <property type="entry name" value="THDP-binding"/>
</dbReference>
<dbReference type="FunFam" id="3.40.50.920:FF:000001">
    <property type="entry name" value="Pyruvate dehydrogenase E1 beta subunit"/>
    <property type="match status" value="1"/>
</dbReference>
<dbReference type="EC" id="1.2.4.4" evidence="2"/>
<evidence type="ECO:0000256" key="1">
    <source>
        <dbReference type="ARBA" id="ARBA00001964"/>
    </source>
</evidence>
<dbReference type="SUPFAM" id="SSF52922">
    <property type="entry name" value="TK C-terminal domain-like"/>
    <property type="match status" value="1"/>
</dbReference>
<dbReference type="GO" id="GO:0007584">
    <property type="term" value="P:response to nutrient"/>
    <property type="evidence" value="ECO:0007669"/>
    <property type="project" value="TreeGrafter"/>
</dbReference>
<dbReference type="GO" id="GO:0009083">
    <property type="term" value="P:branched-chain amino acid catabolic process"/>
    <property type="evidence" value="ECO:0007669"/>
    <property type="project" value="TreeGrafter"/>
</dbReference>
<dbReference type="FunFam" id="3.40.50.970:FF:000001">
    <property type="entry name" value="Pyruvate dehydrogenase E1 beta subunit"/>
    <property type="match status" value="1"/>
</dbReference>
<sequence>MRIPLRLSTFLVISPKAPRNIHSTRFQKAYSTHPPGAKLNKSIDYGSTPILCHSTSSALQNPELSPEIRNGTTKRMNLFQSVNDALSLALSSDETTMVFGEDVGFGGVFRCSTGLADQYGTHRVFNTPLCEQGIVGFAIGAAAEGMKAVAEIQFADYVYPAFDQLVNEAAKWRYRDGEYGRGLGGLTVRMPCGAVGHGALYHSQSPESLFTHIPGLRVIMPRSPIQAKGLLLAAIQSPDPCIFMEPKALYRAAVEHVPIDAYTLPLSVAEIVKPGKDLTLISYGHPMYTCSAALQAAERDLGVSIELIDLRTVYPWDKETVLASVRKTGRCVVVHESMINAGIGAEVAASIQGDKETFLRMEAPVARVAGWGIHMPLMFEKFNVPDVARVYDAIKKSIQY</sequence>
<name>W9C9Q5_SCLBF</name>
<comment type="catalytic activity">
    <reaction evidence="4">
        <text>N(6)-[(R)-lipoyl]-L-lysyl-[protein] + 3-methyl-2-oxobutanoate + H(+) = N(6)-[(R)-S(8)-2-methylpropanoyldihydrolipoyl]-L-lysyl-[protein] + CO2</text>
        <dbReference type="Rhea" id="RHEA:13457"/>
        <dbReference type="Rhea" id="RHEA-COMP:10474"/>
        <dbReference type="Rhea" id="RHEA-COMP:10497"/>
        <dbReference type="ChEBI" id="CHEBI:11851"/>
        <dbReference type="ChEBI" id="CHEBI:15378"/>
        <dbReference type="ChEBI" id="CHEBI:16526"/>
        <dbReference type="ChEBI" id="CHEBI:83099"/>
        <dbReference type="ChEBI" id="CHEBI:83142"/>
        <dbReference type="EC" id="1.2.4.4"/>
    </reaction>
    <physiologicalReaction direction="left-to-right" evidence="4">
        <dbReference type="Rhea" id="RHEA:13458"/>
    </physiologicalReaction>
</comment>
<dbReference type="GO" id="GO:0003863">
    <property type="term" value="F:branched-chain 2-oxo acid dehydrogenase activity"/>
    <property type="evidence" value="ECO:0007669"/>
    <property type="project" value="UniProtKB-EC"/>
</dbReference>
<evidence type="ECO:0000313" key="6">
    <source>
        <dbReference type="EMBL" id="ESZ92528.1"/>
    </source>
</evidence>
<organism evidence="6 7">
    <name type="scientific">Sclerotinia borealis (strain F-4128)</name>
    <dbReference type="NCBI Taxonomy" id="1432307"/>
    <lineage>
        <taxon>Eukaryota</taxon>
        <taxon>Fungi</taxon>
        <taxon>Dikarya</taxon>
        <taxon>Ascomycota</taxon>
        <taxon>Pezizomycotina</taxon>
        <taxon>Leotiomycetes</taxon>
        <taxon>Helotiales</taxon>
        <taxon>Sclerotiniaceae</taxon>
        <taxon>Sclerotinia</taxon>
    </lineage>
</organism>
<dbReference type="STRING" id="1432307.W9C9Q5"/>
<dbReference type="GO" id="GO:0006091">
    <property type="term" value="P:generation of precursor metabolites and energy"/>
    <property type="evidence" value="ECO:0007669"/>
    <property type="project" value="UniProtKB-ARBA"/>
</dbReference>
<dbReference type="InterPro" id="IPR033248">
    <property type="entry name" value="Transketolase_C"/>
</dbReference>
<accession>W9C9Q5</accession>
<feature type="domain" description="Transketolase-like pyrimidine-binding" evidence="5">
    <location>
        <begin position="76"/>
        <end position="252"/>
    </location>
</feature>
<comment type="caution">
    <text evidence="6">The sequence shown here is derived from an EMBL/GenBank/DDBJ whole genome shotgun (WGS) entry which is preliminary data.</text>
</comment>
<proteinExistence type="predicted"/>
<gene>
    <name evidence="6" type="ORF">SBOR_7100</name>
</gene>
<dbReference type="Pfam" id="PF02780">
    <property type="entry name" value="Transketolase_C"/>
    <property type="match status" value="1"/>
</dbReference>
<dbReference type="PANTHER" id="PTHR42980">
    <property type="entry name" value="2-OXOISOVALERATE DEHYDROGENASE SUBUNIT BETA-RELATED"/>
    <property type="match status" value="1"/>
</dbReference>
<dbReference type="EMBL" id="AYSA01000380">
    <property type="protein sequence ID" value="ESZ92528.1"/>
    <property type="molecule type" value="Genomic_DNA"/>
</dbReference>
<keyword evidence="6" id="KW-0670">Pyruvate</keyword>
<dbReference type="Proteomes" id="UP000019487">
    <property type="component" value="Unassembled WGS sequence"/>
</dbReference>